<name>A0AA86SY64_9FABA</name>
<dbReference type="Proteomes" id="UP001189624">
    <property type="component" value="Chromosome 3"/>
</dbReference>
<protein>
    <submittedName>
        <fullName evidence="1">Uncharacterized protein</fullName>
    </submittedName>
</protein>
<keyword evidence="2" id="KW-1185">Reference proteome</keyword>
<reference evidence="1" key="1">
    <citation type="submission" date="2023-10" db="EMBL/GenBank/DDBJ databases">
        <authorList>
            <person name="Domelevo Entfellner J.-B."/>
        </authorList>
    </citation>
    <scope>NUCLEOTIDE SEQUENCE</scope>
</reference>
<organism evidence="1 2">
    <name type="scientific">Sphenostylis stenocarpa</name>
    <dbReference type="NCBI Taxonomy" id="92480"/>
    <lineage>
        <taxon>Eukaryota</taxon>
        <taxon>Viridiplantae</taxon>
        <taxon>Streptophyta</taxon>
        <taxon>Embryophyta</taxon>
        <taxon>Tracheophyta</taxon>
        <taxon>Spermatophyta</taxon>
        <taxon>Magnoliopsida</taxon>
        <taxon>eudicotyledons</taxon>
        <taxon>Gunneridae</taxon>
        <taxon>Pentapetalae</taxon>
        <taxon>rosids</taxon>
        <taxon>fabids</taxon>
        <taxon>Fabales</taxon>
        <taxon>Fabaceae</taxon>
        <taxon>Papilionoideae</taxon>
        <taxon>50 kb inversion clade</taxon>
        <taxon>NPAAA clade</taxon>
        <taxon>indigoferoid/millettioid clade</taxon>
        <taxon>Phaseoleae</taxon>
        <taxon>Sphenostylis</taxon>
    </lineage>
</organism>
<sequence length="136" mass="15329">MFDVKTKKPQYSSKGKIGGLNPKGKKIQYNEAMEQNNSSIMTNEITSSTLAVNMIPLLVVSLSNNNMISFIHIPPKSYINNFSIFLMGLIEITLDKKEHTKVNPLKQVVSMSFIQISIVGIKTQKVYIQEICILHQ</sequence>
<dbReference type="Gramene" id="rna-AYBTSS11_LOCUS11145">
    <property type="protein sequence ID" value="CAJ1943035.1"/>
    <property type="gene ID" value="gene-AYBTSS11_LOCUS11145"/>
</dbReference>
<dbReference type="EMBL" id="OY731400">
    <property type="protein sequence ID" value="CAJ1943035.1"/>
    <property type="molecule type" value="Genomic_DNA"/>
</dbReference>
<evidence type="ECO:0000313" key="2">
    <source>
        <dbReference type="Proteomes" id="UP001189624"/>
    </source>
</evidence>
<accession>A0AA86SY64</accession>
<proteinExistence type="predicted"/>
<evidence type="ECO:0000313" key="1">
    <source>
        <dbReference type="EMBL" id="CAJ1943035.1"/>
    </source>
</evidence>
<dbReference type="AlphaFoldDB" id="A0AA86SY64"/>
<gene>
    <name evidence="1" type="ORF">AYBTSS11_LOCUS11145</name>
</gene>